<keyword evidence="15 27" id="KW-1133">Transmembrane helix</keyword>
<evidence type="ECO:0000256" key="21">
    <source>
        <dbReference type="ARBA" id="ARBA00023277"/>
    </source>
</evidence>
<feature type="coiled-coil region" evidence="25">
    <location>
        <begin position="221"/>
        <end position="269"/>
    </location>
</feature>
<keyword evidence="11 27" id="KW-0812">Transmembrane</keyword>
<evidence type="ECO:0000256" key="5">
    <source>
        <dbReference type="ARBA" id="ARBA00010626"/>
    </source>
</evidence>
<dbReference type="Proteomes" id="UP000494206">
    <property type="component" value="Unassembled WGS sequence"/>
</dbReference>
<dbReference type="GO" id="GO:0007219">
    <property type="term" value="P:Notch signaling pathway"/>
    <property type="evidence" value="ECO:0007669"/>
    <property type="project" value="UniProtKB-KW"/>
</dbReference>
<comment type="caution">
    <text evidence="30">The sequence shown here is derived from an EMBL/GenBank/DDBJ whole genome shotgun (WGS) entry which is preliminary data.</text>
</comment>
<dbReference type="GO" id="GO:0005783">
    <property type="term" value="C:endoplasmic reticulum"/>
    <property type="evidence" value="ECO:0007669"/>
    <property type="project" value="UniProtKB-SubCell"/>
</dbReference>
<dbReference type="Gene3D" id="3.40.50.11340">
    <property type="match status" value="1"/>
</dbReference>
<feature type="coiled-coil region" evidence="25">
    <location>
        <begin position="320"/>
        <end position="428"/>
    </location>
</feature>
<dbReference type="SMART" id="SM00397">
    <property type="entry name" value="t_SNARE"/>
    <property type="match status" value="1"/>
</dbReference>
<comment type="catalytic activity">
    <reaction evidence="23">
        <text>L-threonyl-[protein] + GDP-beta-L-fucose = 3-O-(alpha-L-fucosyl)-L-threonyl-[protein] + GDP + H(+)</text>
        <dbReference type="Rhea" id="RHEA:70491"/>
        <dbReference type="Rhea" id="RHEA-COMP:11060"/>
        <dbReference type="Rhea" id="RHEA-COMP:17915"/>
        <dbReference type="ChEBI" id="CHEBI:15378"/>
        <dbReference type="ChEBI" id="CHEBI:30013"/>
        <dbReference type="ChEBI" id="CHEBI:57273"/>
        <dbReference type="ChEBI" id="CHEBI:58189"/>
        <dbReference type="ChEBI" id="CHEBI:189631"/>
        <dbReference type="EC" id="2.4.1.221"/>
    </reaction>
    <physiologicalReaction direction="left-to-right" evidence="23">
        <dbReference type="Rhea" id="RHEA:70492"/>
    </physiologicalReaction>
</comment>
<dbReference type="AlphaFoldDB" id="A0A8S1EH46"/>
<dbReference type="PROSITE" id="PS00914">
    <property type="entry name" value="SYNTAXIN"/>
    <property type="match status" value="1"/>
</dbReference>
<evidence type="ECO:0000256" key="22">
    <source>
        <dbReference type="ARBA" id="ARBA00033080"/>
    </source>
</evidence>
<sequence length="1065" mass="123277">MSAVEKLTAELNSERQKLALYEKNLRIAVESCKALKAEKENLSNIIAGFVGENDKPASDIEKLRQQVAELTKEFQSKENALILARTTVLKENTDLKQKLKQLQSSNSSSANNENGGQFMVAELEQKLRKEISINRKYEKRLQQLEEQIKQNGSMDLKIEKMNKTLEEEREQFKKLYEDAHGRSIYLERKLASLQLDQKKSAAEAPKENSIDPGKREDDFRVIKLEHQIMILSEQCDKRENEIIELNALVSKLKAENADLREQLNKVEILPNVATQEEKSFIDLMNEEYLTFRQSNLSPLDFCCGILRDDISELIKNAQSVSEDSEQLKMLQSRTKQLEKTVEQLNAKLEEEDAIKTEITRKLNKLDKIIEQKDEFILQVKEEVNKLKNNLMDEKIKGNELENEVSKQRQRAQEEIDSRDREIEAFRKMLVSFRNEKMEKSQSSRKLSRHNRSTTPEEDVSHIRRSRTFSQDDSIAADPDAKNVYYENQISKKESDIQDLRKQLMDLEVRLRESEAISMTKQLESVAKVDELTENVRKLEGKLQMLSSSNEIDYLRNIFTQYLQTMSSPNMQSKAILKAMGSVLKKMSYKYSRLNEQETLEDGASTQQILQRQEKIIRDQDVELELVSNSVRTLKGMSAQIGDELEEQAIMLDELGQDMEHVDTKLDGVMKKMAKLAHLEDDASQCKMIFILSALLFFLLFVLIVLGYIVFCPCMGRFGNQVDQLLGVMEFAKSIDRLLVLPNFIEYDYPNTKIVPFENIFQISYIEQYVHTISMFDFVRNVAPRIWPQEKRLAFCWTPKKSIYNKTAPDGCHAKEGSPFGPYWDKFKIEFIGDEYFADIPGGFDTSQMGNRKGWMKKYPIEEYRVLAFPSAPAPFPSKAKHWPLQKHLVWNSRIKQEAKKFIDKNLRRPYLGVHLRNDRDWLRVCEHIDEKKNLPLFASAQCLGEGHHKGILTKDMCLPSPKDVIDQITDQVGLIGAKSVFVTSDRDHMLSEINAALQAYDVKAYRLDQEDMYVALVILGQSDMFLGNCVSTFSHIVKRERDHMHSMKLPSTYFGMPTIREHFEL</sequence>
<keyword evidence="9" id="KW-0328">Glycosyltransferase</keyword>
<evidence type="ECO:0000256" key="3">
    <source>
        <dbReference type="ARBA" id="ARBA00004922"/>
    </source>
</evidence>
<feature type="region of interest" description="Disordered" evidence="26">
    <location>
        <begin position="433"/>
        <end position="475"/>
    </location>
</feature>
<evidence type="ECO:0000256" key="15">
    <source>
        <dbReference type="ARBA" id="ARBA00022989"/>
    </source>
</evidence>
<keyword evidence="19" id="KW-0325">Glycoprotein</keyword>
<evidence type="ECO:0000256" key="20">
    <source>
        <dbReference type="ARBA" id="ARBA00023253"/>
    </source>
</evidence>
<dbReference type="OrthoDB" id="9898580at2759"/>
<dbReference type="InterPro" id="IPR039922">
    <property type="entry name" value="POFUT1"/>
</dbReference>
<dbReference type="PROSITE" id="PS50913">
    <property type="entry name" value="GRIP"/>
    <property type="match status" value="1"/>
</dbReference>
<feature type="coiled-coil region" evidence="25">
    <location>
        <begin position="482"/>
        <end position="548"/>
    </location>
</feature>
<feature type="domain" description="T-SNARE coiled-coil homology" evidence="28">
    <location>
        <begin position="613"/>
        <end position="675"/>
    </location>
</feature>
<evidence type="ECO:0000256" key="24">
    <source>
        <dbReference type="ARBA" id="ARBA00048647"/>
    </source>
</evidence>
<dbReference type="PANTHER" id="PTHR21420:SF10">
    <property type="entry name" value="GDP-FUCOSE PROTEIN O-FUCOSYLTRANSFERASE 1"/>
    <property type="match status" value="1"/>
</dbReference>
<evidence type="ECO:0000259" key="29">
    <source>
        <dbReference type="PROSITE" id="PS50913"/>
    </source>
</evidence>
<dbReference type="EMBL" id="CADEPM010000002">
    <property type="protein sequence ID" value="CAB3400061.1"/>
    <property type="molecule type" value="Genomic_DNA"/>
</dbReference>
<evidence type="ECO:0000256" key="4">
    <source>
        <dbReference type="ARBA" id="ARBA00009063"/>
    </source>
</evidence>
<gene>
    <name evidence="30" type="ORF">CBOVIS_LOCUS3077</name>
</gene>
<dbReference type="GO" id="GO:0006004">
    <property type="term" value="P:fucose metabolic process"/>
    <property type="evidence" value="ECO:0007669"/>
    <property type="project" value="UniProtKB-KW"/>
</dbReference>
<dbReference type="GO" id="GO:0006836">
    <property type="term" value="P:neurotransmitter transport"/>
    <property type="evidence" value="ECO:0007669"/>
    <property type="project" value="UniProtKB-KW"/>
</dbReference>
<evidence type="ECO:0000256" key="7">
    <source>
        <dbReference type="ARBA" id="ARBA00021745"/>
    </source>
</evidence>
<feature type="domain" description="GRIP" evidence="29">
    <location>
        <begin position="544"/>
        <end position="596"/>
    </location>
</feature>
<evidence type="ECO:0000256" key="11">
    <source>
        <dbReference type="ARBA" id="ARBA00022692"/>
    </source>
</evidence>
<dbReference type="CDD" id="cd15851">
    <property type="entry name" value="SNARE_Syntaxin6"/>
    <property type="match status" value="1"/>
</dbReference>
<keyword evidence="16 25" id="KW-0175">Coiled coil</keyword>
<evidence type="ECO:0000256" key="1">
    <source>
        <dbReference type="ARBA" id="ARBA00004211"/>
    </source>
</evidence>
<feature type="coiled-coil region" evidence="25">
    <location>
        <begin position="120"/>
        <end position="182"/>
    </location>
</feature>
<comment type="pathway">
    <text evidence="3">Protein modification; protein glycosylation.</text>
</comment>
<organism evidence="30 31">
    <name type="scientific">Caenorhabditis bovis</name>
    <dbReference type="NCBI Taxonomy" id="2654633"/>
    <lineage>
        <taxon>Eukaryota</taxon>
        <taxon>Metazoa</taxon>
        <taxon>Ecdysozoa</taxon>
        <taxon>Nematoda</taxon>
        <taxon>Chromadorea</taxon>
        <taxon>Rhabditida</taxon>
        <taxon>Rhabditina</taxon>
        <taxon>Rhabditomorpha</taxon>
        <taxon>Rhabditoidea</taxon>
        <taxon>Rhabditidae</taxon>
        <taxon>Peloderinae</taxon>
        <taxon>Caenorhabditis</taxon>
    </lineage>
</organism>
<dbReference type="SUPFAM" id="SSF58038">
    <property type="entry name" value="SNARE fusion complex"/>
    <property type="match status" value="1"/>
</dbReference>
<dbReference type="CDD" id="cd11302">
    <property type="entry name" value="O-FucT-1"/>
    <property type="match status" value="1"/>
</dbReference>
<feature type="transmembrane region" description="Helical" evidence="27">
    <location>
        <begin position="687"/>
        <end position="710"/>
    </location>
</feature>
<dbReference type="SMART" id="SM00755">
    <property type="entry name" value="Grip"/>
    <property type="match status" value="1"/>
</dbReference>
<feature type="coiled-coil region" evidence="25">
    <location>
        <begin position="4"/>
        <end position="80"/>
    </location>
</feature>
<dbReference type="InterPro" id="IPR000237">
    <property type="entry name" value="GRIP_dom"/>
</dbReference>
<accession>A0A8S1EH46</accession>
<dbReference type="GO" id="GO:0005484">
    <property type="term" value="F:SNAP receptor activity"/>
    <property type="evidence" value="ECO:0007669"/>
    <property type="project" value="InterPro"/>
</dbReference>
<evidence type="ECO:0000256" key="26">
    <source>
        <dbReference type="SAM" id="MobiDB-lite"/>
    </source>
</evidence>
<keyword evidence="10" id="KW-0808">Transferase</keyword>
<evidence type="ECO:0000256" key="12">
    <source>
        <dbReference type="ARBA" id="ARBA00022775"/>
    </source>
</evidence>
<comment type="similarity">
    <text evidence="5">Belongs to the glycosyltransferase 65 family.</text>
</comment>
<keyword evidence="20" id="KW-0294">Fucose metabolism</keyword>
<evidence type="ECO:0000256" key="9">
    <source>
        <dbReference type="ARBA" id="ARBA00022676"/>
    </source>
</evidence>
<dbReference type="GO" id="GO:0006886">
    <property type="term" value="P:intracellular protein transport"/>
    <property type="evidence" value="ECO:0007669"/>
    <property type="project" value="InterPro"/>
</dbReference>
<evidence type="ECO:0000256" key="6">
    <source>
        <dbReference type="ARBA" id="ARBA00012196"/>
    </source>
</evidence>
<evidence type="ECO:0000256" key="27">
    <source>
        <dbReference type="SAM" id="Phobius"/>
    </source>
</evidence>
<dbReference type="InterPro" id="IPR019378">
    <property type="entry name" value="GDP-Fuc_O-FucTrfase"/>
</dbReference>
<keyword evidence="13" id="KW-0256">Endoplasmic reticulum</keyword>
<comment type="similarity">
    <text evidence="4">Belongs to the syntaxin family.</text>
</comment>
<evidence type="ECO:0000256" key="14">
    <source>
        <dbReference type="ARBA" id="ARBA00022976"/>
    </source>
</evidence>
<keyword evidence="17 27" id="KW-0472">Membrane</keyword>
<evidence type="ECO:0000256" key="18">
    <source>
        <dbReference type="ARBA" id="ARBA00023157"/>
    </source>
</evidence>
<dbReference type="Gene3D" id="1.20.5.110">
    <property type="match status" value="1"/>
</dbReference>
<evidence type="ECO:0000313" key="30">
    <source>
        <dbReference type="EMBL" id="CAB3400061.1"/>
    </source>
</evidence>
<dbReference type="EC" id="2.4.1.221" evidence="6"/>
<evidence type="ECO:0000256" key="17">
    <source>
        <dbReference type="ARBA" id="ARBA00023136"/>
    </source>
</evidence>
<keyword evidence="14" id="KW-0914">Notch signaling pathway</keyword>
<name>A0A8S1EH46_9PELO</name>
<dbReference type="FunFam" id="1.20.5.110:FF:000006">
    <property type="entry name" value="Syntaxin 6"/>
    <property type="match status" value="1"/>
</dbReference>
<evidence type="ECO:0000256" key="8">
    <source>
        <dbReference type="ARBA" id="ARBA00022448"/>
    </source>
</evidence>
<evidence type="ECO:0000259" key="28">
    <source>
        <dbReference type="PROSITE" id="PS50192"/>
    </source>
</evidence>
<evidence type="ECO:0000256" key="25">
    <source>
        <dbReference type="SAM" id="Coils"/>
    </source>
</evidence>
<reference evidence="30 31" key="1">
    <citation type="submission" date="2020-04" db="EMBL/GenBank/DDBJ databases">
        <authorList>
            <person name="Laetsch R D."/>
            <person name="Stevens L."/>
            <person name="Kumar S."/>
            <person name="Blaxter L. M."/>
        </authorList>
    </citation>
    <scope>NUCLEOTIDE SEQUENCE [LARGE SCALE GENOMIC DNA]</scope>
</reference>
<protein>
    <recommendedName>
        <fullName evidence="7">GDP-fucose protein O-fucosyltransferase 1</fullName>
        <ecNumber evidence="6">2.4.1.221</ecNumber>
    </recommendedName>
    <alternativeName>
        <fullName evidence="22">Peptide-O-fucosyltransferase 1</fullName>
    </alternativeName>
</protein>
<evidence type="ECO:0000256" key="16">
    <source>
        <dbReference type="ARBA" id="ARBA00023054"/>
    </source>
</evidence>
<keyword evidence="21" id="KW-0119">Carbohydrate metabolism</keyword>
<evidence type="ECO:0000313" key="31">
    <source>
        <dbReference type="Proteomes" id="UP000494206"/>
    </source>
</evidence>
<dbReference type="GO" id="GO:0016020">
    <property type="term" value="C:membrane"/>
    <property type="evidence" value="ECO:0007669"/>
    <property type="project" value="UniProtKB-SubCell"/>
</dbReference>
<dbReference type="PROSITE" id="PS50192">
    <property type="entry name" value="T_SNARE"/>
    <property type="match status" value="1"/>
</dbReference>
<evidence type="ECO:0000256" key="13">
    <source>
        <dbReference type="ARBA" id="ARBA00022824"/>
    </source>
</evidence>
<dbReference type="GO" id="GO:0046922">
    <property type="term" value="F:peptide-O-fucosyltransferase activity"/>
    <property type="evidence" value="ECO:0007669"/>
    <property type="project" value="UniProtKB-EC"/>
</dbReference>
<evidence type="ECO:0000256" key="19">
    <source>
        <dbReference type="ARBA" id="ARBA00023180"/>
    </source>
</evidence>
<dbReference type="InterPro" id="IPR000727">
    <property type="entry name" value="T_SNARE_dom"/>
</dbReference>
<dbReference type="PANTHER" id="PTHR21420">
    <property type="entry name" value="GDP-FUCOSE PROTEIN O-FUCOSYLTRANSFERASE 1"/>
    <property type="match status" value="1"/>
</dbReference>
<keyword evidence="31" id="KW-1185">Reference proteome</keyword>
<proteinExistence type="inferred from homology"/>
<comment type="subcellular location">
    <subcellularLocation>
        <location evidence="2">Endoplasmic reticulum</location>
    </subcellularLocation>
    <subcellularLocation>
        <location evidence="1">Membrane</location>
        <topology evidence="1">Single-pass type IV membrane protein</topology>
    </subcellularLocation>
</comment>
<evidence type="ECO:0000256" key="23">
    <source>
        <dbReference type="ARBA" id="ARBA00047273"/>
    </source>
</evidence>
<keyword evidence="12" id="KW-0532">Neurotransmitter transport</keyword>
<evidence type="ECO:0000256" key="10">
    <source>
        <dbReference type="ARBA" id="ARBA00022679"/>
    </source>
</evidence>
<dbReference type="Pfam" id="PF10250">
    <property type="entry name" value="O-FucT"/>
    <property type="match status" value="1"/>
</dbReference>
<keyword evidence="8" id="KW-0813">Transport</keyword>
<evidence type="ECO:0000256" key="2">
    <source>
        <dbReference type="ARBA" id="ARBA00004240"/>
    </source>
</evidence>
<dbReference type="InterPro" id="IPR006012">
    <property type="entry name" value="Syntaxin/epimorphin_CS"/>
</dbReference>
<dbReference type="Gene3D" id="3.40.50.11350">
    <property type="match status" value="1"/>
</dbReference>
<keyword evidence="18" id="KW-1015">Disulfide bond</keyword>
<dbReference type="Pfam" id="PF05739">
    <property type="entry name" value="SNARE"/>
    <property type="match status" value="1"/>
</dbReference>
<comment type="catalytic activity">
    <reaction evidence="24">
        <text>L-seryl-[protein] + GDP-beta-L-fucose = 3-O-(alpha-L-fucosyl)-L-seryl-[protein] + GDP + H(+)</text>
        <dbReference type="Rhea" id="RHEA:63644"/>
        <dbReference type="Rhea" id="RHEA-COMP:9863"/>
        <dbReference type="Rhea" id="RHEA-COMP:17914"/>
        <dbReference type="ChEBI" id="CHEBI:15378"/>
        <dbReference type="ChEBI" id="CHEBI:29999"/>
        <dbReference type="ChEBI" id="CHEBI:57273"/>
        <dbReference type="ChEBI" id="CHEBI:58189"/>
        <dbReference type="ChEBI" id="CHEBI:189632"/>
        <dbReference type="EC" id="2.4.1.221"/>
    </reaction>
    <physiologicalReaction direction="left-to-right" evidence="24">
        <dbReference type="Rhea" id="RHEA:63645"/>
    </physiologicalReaction>
</comment>